<dbReference type="EMBL" id="CATOUU010000889">
    <property type="protein sequence ID" value="CAI9957425.1"/>
    <property type="molecule type" value="Genomic_DNA"/>
</dbReference>
<reference evidence="2" key="1">
    <citation type="submission" date="2023-06" db="EMBL/GenBank/DDBJ databases">
        <authorList>
            <person name="Kurt Z."/>
        </authorList>
    </citation>
    <scope>NUCLEOTIDE SEQUENCE</scope>
</reference>
<organism evidence="2">
    <name type="scientific">Hexamita inflata</name>
    <dbReference type="NCBI Taxonomy" id="28002"/>
    <lineage>
        <taxon>Eukaryota</taxon>
        <taxon>Metamonada</taxon>
        <taxon>Diplomonadida</taxon>
        <taxon>Hexamitidae</taxon>
        <taxon>Hexamitinae</taxon>
        <taxon>Hexamita</taxon>
    </lineage>
</organism>
<evidence type="ECO:0000256" key="1">
    <source>
        <dbReference type="SAM" id="MobiDB-lite"/>
    </source>
</evidence>
<dbReference type="AlphaFoldDB" id="A0AA86QSY0"/>
<evidence type="ECO:0000313" key="2">
    <source>
        <dbReference type="EMBL" id="CAI9957425.1"/>
    </source>
</evidence>
<dbReference type="EMBL" id="CAXDID020000050">
    <property type="protein sequence ID" value="CAL6004944.1"/>
    <property type="molecule type" value="Genomic_DNA"/>
</dbReference>
<reference evidence="3 4" key="2">
    <citation type="submission" date="2024-07" db="EMBL/GenBank/DDBJ databases">
        <authorList>
            <person name="Akdeniz Z."/>
        </authorList>
    </citation>
    <scope>NUCLEOTIDE SEQUENCE [LARGE SCALE GENOMIC DNA]</scope>
</reference>
<evidence type="ECO:0000313" key="4">
    <source>
        <dbReference type="Proteomes" id="UP001642409"/>
    </source>
</evidence>
<accession>A0AA86QSY0</accession>
<evidence type="ECO:0000313" key="3">
    <source>
        <dbReference type="EMBL" id="CAL6004944.1"/>
    </source>
</evidence>
<gene>
    <name evidence="3" type="ORF">HINF_LOCUS19127</name>
    <name evidence="2" type="ORF">HINF_LOCUS45070</name>
</gene>
<protein>
    <submittedName>
        <fullName evidence="3">Hypothetical_protein</fullName>
    </submittedName>
</protein>
<feature type="region of interest" description="Disordered" evidence="1">
    <location>
        <begin position="89"/>
        <end position="109"/>
    </location>
</feature>
<keyword evidence="4" id="KW-1185">Reference proteome</keyword>
<dbReference type="Proteomes" id="UP001642409">
    <property type="component" value="Unassembled WGS sequence"/>
</dbReference>
<sequence>MVKIKQQYGIKQQGNNNLNRNLKQSLSQQANLIYEAISNQFGRSGTFRKFSETMQKLDEKYKFSQISLLHNYQWSTEVVQKFSIVGSTEQGKDAKIRNTGQWVKQERGE</sequence>
<name>A0AA86QSY0_9EUKA</name>
<proteinExistence type="predicted"/>
<comment type="caution">
    <text evidence="2">The sequence shown here is derived from an EMBL/GenBank/DDBJ whole genome shotgun (WGS) entry which is preliminary data.</text>
</comment>